<comment type="function">
    <text evidence="6">Catalyzes the adenylation by ATP of the carboxyl group of the C-terminal glycine of sulfur carrier protein MoaD.</text>
</comment>
<organism evidence="14 15">
    <name type="scientific">Pontibacter actiniarum</name>
    <dbReference type="NCBI Taxonomy" id="323450"/>
    <lineage>
        <taxon>Bacteria</taxon>
        <taxon>Pseudomonadati</taxon>
        <taxon>Bacteroidota</taxon>
        <taxon>Cytophagia</taxon>
        <taxon>Cytophagales</taxon>
        <taxon>Hymenobacteraceae</taxon>
        <taxon>Pontibacter</taxon>
    </lineage>
</organism>
<evidence type="ECO:0000256" key="12">
    <source>
        <dbReference type="ARBA" id="ARBA00078531"/>
    </source>
</evidence>
<dbReference type="EMBL" id="CP021235">
    <property type="protein sequence ID" value="ARS37598.1"/>
    <property type="molecule type" value="Genomic_DNA"/>
</dbReference>
<dbReference type="Pfam" id="PF00899">
    <property type="entry name" value="ThiF"/>
    <property type="match status" value="1"/>
</dbReference>
<protein>
    <recommendedName>
        <fullName evidence="9">Molybdopterin-synthase adenylyltransferase</fullName>
        <ecNumber evidence="8">2.7.7.80</ecNumber>
    </recommendedName>
    <alternativeName>
        <fullName evidence="12">MoaD protein adenylase</fullName>
    </alternativeName>
    <alternativeName>
        <fullName evidence="10">Molybdopterin-converting factor subunit 1 adenylase</fullName>
    </alternativeName>
    <alternativeName>
        <fullName evidence="11">Sulfur carrier protein MoaD adenylyltransferase</fullName>
    </alternativeName>
</protein>
<keyword evidence="15" id="KW-1185">Reference proteome</keyword>
<dbReference type="EC" id="2.7.7.80" evidence="8"/>
<dbReference type="NCBIfam" id="NF004281">
    <property type="entry name" value="PRK05690.1"/>
    <property type="match status" value="1"/>
</dbReference>
<dbReference type="InterPro" id="IPR000594">
    <property type="entry name" value="ThiF_NAD_FAD-bd"/>
</dbReference>
<evidence type="ECO:0000313" key="14">
    <source>
        <dbReference type="EMBL" id="ARS37598.1"/>
    </source>
</evidence>
<gene>
    <name evidence="14" type="ORF">CA264_20410</name>
</gene>
<evidence type="ECO:0000259" key="13">
    <source>
        <dbReference type="PROSITE" id="PS50206"/>
    </source>
</evidence>
<sequence length="360" mass="39299">MLEKEELKRYNRQLILPELGQQGQEKLKQAKMLMIGAGGLGCPVLQYLVAAGVGTIGIADMDVVSESNLHRQVLYTLADVGKPKAEVAAQKLSQQNPFVQFNIHTEGITVENALELVQPYDVVIDGSDNFPTRYLVNDTCAILGKPLVFGSIFKFEGQITVFNYKNGPTYRCLFPEPPGQGEVPNCAEAGVIGVLPGIIGTLQANEAIKVIADLGEVASGKLLLFDALSLSFSSFRFSRTAKAEVKQLQPSYDLATCAAPTTPDMQEISAQEYKARLQNGKKIQLLDVREPHEYNLYNIGGELLPLSSLTGKPRDLQLAQEVVVHCQAGSRSKKAIAILQPYFPEVQFYNLAGGLAAWEE</sequence>
<dbReference type="FunFam" id="3.40.50.720:FF:000033">
    <property type="entry name" value="Adenylyltransferase and sulfurtransferase MOCS3"/>
    <property type="match status" value="1"/>
</dbReference>
<dbReference type="InterPro" id="IPR035985">
    <property type="entry name" value="Ubiquitin-activating_enz"/>
</dbReference>
<dbReference type="InterPro" id="IPR036873">
    <property type="entry name" value="Rhodanese-like_dom_sf"/>
</dbReference>
<dbReference type="GO" id="GO:0005829">
    <property type="term" value="C:cytosol"/>
    <property type="evidence" value="ECO:0007669"/>
    <property type="project" value="TreeGrafter"/>
</dbReference>
<comment type="similarity">
    <text evidence="1">Belongs to the HesA/MoeB/ThiF family.</text>
</comment>
<dbReference type="KEGG" id="pact:CA264_20410"/>
<dbReference type="PANTHER" id="PTHR10953:SF102">
    <property type="entry name" value="ADENYLYLTRANSFERASE AND SULFURTRANSFERASE MOCS3"/>
    <property type="match status" value="1"/>
</dbReference>
<evidence type="ECO:0000256" key="9">
    <source>
        <dbReference type="ARBA" id="ARBA00073635"/>
    </source>
</evidence>
<evidence type="ECO:0000256" key="8">
    <source>
        <dbReference type="ARBA" id="ARBA00066884"/>
    </source>
</evidence>
<dbReference type="RefSeq" id="WP_025609273.1">
    <property type="nucleotide sequence ID" value="NZ_CP021235.1"/>
</dbReference>
<dbReference type="Pfam" id="PF00581">
    <property type="entry name" value="Rhodanese"/>
    <property type="match status" value="1"/>
</dbReference>
<dbReference type="Proteomes" id="UP000266292">
    <property type="component" value="Chromosome"/>
</dbReference>
<dbReference type="CDD" id="cd00158">
    <property type="entry name" value="RHOD"/>
    <property type="match status" value="1"/>
</dbReference>
<comment type="catalytic activity">
    <reaction evidence="5">
        <text>[molybdopterin-synthase sulfur-carrier protein]-C-terminal Gly-Gly + ATP + H(+) = [molybdopterin-synthase sulfur-carrier protein]-C-terminal Gly-Gly-AMP + diphosphate</text>
        <dbReference type="Rhea" id="RHEA:43616"/>
        <dbReference type="Rhea" id="RHEA-COMP:12159"/>
        <dbReference type="Rhea" id="RHEA-COMP:12202"/>
        <dbReference type="ChEBI" id="CHEBI:15378"/>
        <dbReference type="ChEBI" id="CHEBI:30616"/>
        <dbReference type="ChEBI" id="CHEBI:33019"/>
        <dbReference type="ChEBI" id="CHEBI:90618"/>
        <dbReference type="ChEBI" id="CHEBI:90778"/>
        <dbReference type="EC" id="2.7.7.80"/>
    </reaction>
</comment>
<evidence type="ECO:0000313" key="15">
    <source>
        <dbReference type="Proteomes" id="UP000266292"/>
    </source>
</evidence>
<evidence type="ECO:0000256" key="7">
    <source>
        <dbReference type="ARBA" id="ARBA00063809"/>
    </source>
</evidence>
<dbReference type="PANTHER" id="PTHR10953">
    <property type="entry name" value="UBIQUITIN-ACTIVATING ENZYME E1"/>
    <property type="match status" value="1"/>
</dbReference>
<dbReference type="GO" id="GO:0005524">
    <property type="term" value="F:ATP binding"/>
    <property type="evidence" value="ECO:0007669"/>
    <property type="project" value="UniProtKB-KW"/>
</dbReference>
<evidence type="ECO:0000256" key="11">
    <source>
        <dbReference type="ARBA" id="ARBA00075328"/>
    </source>
</evidence>
<dbReference type="CDD" id="cd00757">
    <property type="entry name" value="ThiF_MoeB_HesA_family"/>
    <property type="match status" value="1"/>
</dbReference>
<dbReference type="Gene3D" id="3.40.250.10">
    <property type="entry name" value="Rhodanese-like domain"/>
    <property type="match status" value="1"/>
</dbReference>
<dbReference type="AlphaFoldDB" id="A0A1X9YXI3"/>
<evidence type="ECO:0000256" key="2">
    <source>
        <dbReference type="ARBA" id="ARBA00022679"/>
    </source>
</evidence>
<dbReference type="STRING" id="709015.GCA_000472485_04118"/>
<feature type="domain" description="Rhodanese" evidence="13">
    <location>
        <begin position="279"/>
        <end position="360"/>
    </location>
</feature>
<dbReference type="GO" id="GO:0008146">
    <property type="term" value="F:sulfotransferase activity"/>
    <property type="evidence" value="ECO:0007669"/>
    <property type="project" value="TreeGrafter"/>
</dbReference>
<dbReference type="InterPro" id="IPR045886">
    <property type="entry name" value="ThiF/MoeB/HesA"/>
</dbReference>
<evidence type="ECO:0000256" key="6">
    <source>
        <dbReference type="ARBA" id="ARBA00055169"/>
    </source>
</evidence>
<evidence type="ECO:0000256" key="10">
    <source>
        <dbReference type="ARBA" id="ARBA00075110"/>
    </source>
</evidence>
<proteinExistence type="inferred from homology"/>
<keyword evidence="2" id="KW-0808">Transferase</keyword>
<keyword evidence="3" id="KW-0547">Nucleotide-binding</keyword>
<accession>A0A1X9YXI3</accession>
<comment type="subunit">
    <text evidence="7">Homodimer. Forms a stable heterotetrameric complex of 2 MoeB and 2 MoaD during adenylation of MoaD.</text>
</comment>
<evidence type="ECO:0000256" key="4">
    <source>
        <dbReference type="ARBA" id="ARBA00022840"/>
    </source>
</evidence>
<evidence type="ECO:0000256" key="5">
    <source>
        <dbReference type="ARBA" id="ARBA00052218"/>
    </source>
</evidence>
<dbReference type="Gene3D" id="3.40.50.720">
    <property type="entry name" value="NAD(P)-binding Rossmann-like Domain"/>
    <property type="match status" value="1"/>
</dbReference>
<name>A0A1X9YXI3_9BACT</name>
<keyword evidence="4" id="KW-0067">ATP-binding</keyword>
<reference evidence="15" key="1">
    <citation type="submission" date="2017-05" db="EMBL/GenBank/DDBJ databases">
        <authorList>
            <person name="Ray J."/>
            <person name="Price M."/>
            <person name="Deutschbauer A."/>
        </authorList>
    </citation>
    <scope>NUCLEOTIDE SEQUENCE [LARGE SCALE GENOMIC DNA]</scope>
    <source>
        <strain evidence="15">DSM 19842</strain>
    </source>
</reference>
<dbReference type="PROSITE" id="PS50206">
    <property type="entry name" value="RHODANESE_3"/>
    <property type="match status" value="1"/>
</dbReference>
<dbReference type="InterPro" id="IPR001763">
    <property type="entry name" value="Rhodanese-like_dom"/>
</dbReference>
<evidence type="ECO:0000256" key="1">
    <source>
        <dbReference type="ARBA" id="ARBA00009919"/>
    </source>
</evidence>
<dbReference type="GO" id="GO:0004792">
    <property type="term" value="F:thiosulfate-cyanide sulfurtransferase activity"/>
    <property type="evidence" value="ECO:0007669"/>
    <property type="project" value="TreeGrafter"/>
</dbReference>
<dbReference type="SUPFAM" id="SSF69572">
    <property type="entry name" value="Activating enzymes of the ubiquitin-like proteins"/>
    <property type="match status" value="1"/>
</dbReference>
<dbReference type="GO" id="GO:0061605">
    <property type="term" value="F:molybdopterin-synthase adenylyltransferase activity"/>
    <property type="evidence" value="ECO:0007669"/>
    <property type="project" value="UniProtKB-EC"/>
</dbReference>
<dbReference type="OrthoDB" id="9804286at2"/>
<evidence type="ECO:0000256" key="3">
    <source>
        <dbReference type="ARBA" id="ARBA00022741"/>
    </source>
</evidence>
<dbReference type="GO" id="GO:0008641">
    <property type="term" value="F:ubiquitin-like modifier activating enzyme activity"/>
    <property type="evidence" value="ECO:0007669"/>
    <property type="project" value="InterPro"/>
</dbReference>